<reference evidence="1" key="1">
    <citation type="submission" date="2017-12" db="EMBL/GenBank/DDBJ databases">
        <title>Sequencing the genomes of 1000 Actinobacteria strains.</title>
        <authorList>
            <person name="Klenk H.-P."/>
        </authorList>
    </citation>
    <scope>NUCLEOTIDE SEQUENCE [LARGE SCALE GENOMIC DNA]</scope>
    <source>
        <strain evidence="1">DSM 44228</strain>
    </source>
</reference>
<keyword evidence="2" id="KW-1185">Reference proteome</keyword>
<evidence type="ECO:0000313" key="2">
    <source>
        <dbReference type="Proteomes" id="UP000233786"/>
    </source>
</evidence>
<proteinExistence type="predicted"/>
<gene>
    <name evidence="1" type="ORF">A8926_1727</name>
</gene>
<name>A0A2N3XTW7_SACSN</name>
<dbReference type="Proteomes" id="UP000233786">
    <property type="component" value="Unassembled WGS sequence"/>
</dbReference>
<protein>
    <submittedName>
        <fullName evidence="1">Uncharacterized protein</fullName>
    </submittedName>
</protein>
<organism evidence="1 2">
    <name type="scientific">Saccharopolyspora spinosa</name>
    <dbReference type="NCBI Taxonomy" id="60894"/>
    <lineage>
        <taxon>Bacteria</taxon>
        <taxon>Bacillati</taxon>
        <taxon>Actinomycetota</taxon>
        <taxon>Actinomycetes</taxon>
        <taxon>Pseudonocardiales</taxon>
        <taxon>Pseudonocardiaceae</taxon>
        <taxon>Saccharopolyspora</taxon>
    </lineage>
</organism>
<sequence length="101" mass="11179">MQVRPVDERDASGEQDGAVFRVFLWSQPPVPAGVNPARIGWSNSVYELTGCDVHEAIEWASCHTPAVGLYTLYVCYVDTDGRMFMIRLAGTDPTRGDEWSG</sequence>
<dbReference type="EMBL" id="PJNB01000001">
    <property type="protein sequence ID" value="PKW14134.1"/>
    <property type="molecule type" value="Genomic_DNA"/>
</dbReference>
<evidence type="ECO:0000313" key="1">
    <source>
        <dbReference type="EMBL" id="PKW14134.1"/>
    </source>
</evidence>
<dbReference type="AlphaFoldDB" id="A0A2N3XTW7"/>
<comment type="caution">
    <text evidence="1">The sequence shown here is derived from an EMBL/GenBank/DDBJ whole genome shotgun (WGS) entry which is preliminary data.</text>
</comment>
<accession>A0A2N3XTW7</accession>